<reference evidence="1 2" key="1">
    <citation type="journal article" date="2019" name="Environ. Microbiol.">
        <title>Species interactions and distinct microbial communities in high Arctic permafrost affected cryosols are associated with the CH4 and CO2 gas fluxes.</title>
        <authorList>
            <person name="Altshuler I."/>
            <person name="Hamel J."/>
            <person name="Turney S."/>
            <person name="Magnuson E."/>
            <person name="Levesque R."/>
            <person name="Greer C."/>
            <person name="Whyte L.G."/>
        </authorList>
    </citation>
    <scope>NUCLEOTIDE SEQUENCE [LARGE SCALE GENOMIC DNA]</scope>
    <source>
        <strain evidence="1 2">42</strain>
    </source>
</reference>
<evidence type="ECO:0000313" key="2">
    <source>
        <dbReference type="Proteomes" id="UP000319700"/>
    </source>
</evidence>
<proteinExistence type="predicted"/>
<comment type="caution">
    <text evidence="1">The sequence shown here is derived from an EMBL/GenBank/DDBJ whole genome shotgun (WGS) entry which is preliminary data.</text>
</comment>
<evidence type="ECO:0000313" key="1">
    <source>
        <dbReference type="EMBL" id="TPG44360.1"/>
    </source>
</evidence>
<sequence length="448" mass="48473">MRNHKPEKLKLTKRIFLFTLALVLTNCQDNENLTKQEQSTIKTVSINDAKAFLARSANNPTAKLSGSEIGELEFDKATLEKLNGSDQLLTVIPFATNSEVRNDRVLVVKIDDEIRSVIFSMQPDENSTQGSFSGKLLIYSLEGDFINGYKAKDGIIEIQYVKSNSTTSSTSKTIDGGELKEVVIGPKPKLTNAVSFDMIWGSGGSSIGYAPVGGASGVTWDSTGGGGSGSPSTPPAVNDPCKSISDQAVNPAFKAKMDALKAKTSLKKESGYAQKKDGSFKELQNGSGGTNINSLEFIIEPDMVGFMHVHIDPYESDELDEDGNPKESAPIKMFSPADVKQFLLLLINAKTNGIPVENVFGTMVSSSGDYSLRFTGNIADVKTDQNWGSFDQIYKAAIKKDGKELGFLKFLKDNIGINGISLYKIKKDGKSENKTLNANNKLNSTPCQ</sequence>
<dbReference type="AlphaFoldDB" id="A0A502F5W5"/>
<name>A0A502F5W5_9FLAO</name>
<dbReference type="EMBL" id="RCZH01000002">
    <property type="protein sequence ID" value="TPG44360.1"/>
    <property type="molecule type" value="Genomic_DNA"/>
</dbReference>
<gene>
    <name evidence="1" type="ORF">EAH81_02480</name>
</gene>
<organism evidence="1 2">
    <name type="scientific">Flavobacterium pectinovorum</name>
    <dbReference type="NCBI Taxonomy" id="29533"/>
    <lineage>
        <taxon>Bacteria</taxon>
        <taxon>Pseudomonadati</taxon>
        <taxon>Bacteroidota</taxon>
        <taxon>Flavobacteriia</taxon>
        <taxon>Flavobacteriales</taxon>
        <taxon>Flavobacteriaceae</taxon>
        <taxon>Flavobacterium</taxon>
    </lineage>
</organism>
<keyword evidence="2" id="KW-1185">Reference proteome</keyword>
<protein>
    <submittedName>
        <fullName evidence="1">Uncharacterized protein</fullName>
    </submittedName>
</protein>
<dbReference type="Proteomes" id="UP000319700">
    <property type="component" value="Unassembled WGS sequence"/>
</dbReference>
<accession>A0A502F5W5</accession>
<dbReference type="OrthoDB" id="1264044at2"/>
<dbReference type="RefSeq" id="WP_140503386.1">
    <property type="nucleotide sequence ID" value="NZ_RCZH01000002.1"/>
</dbReference>